<dbReference type="EMBL" id="CP033915">
    <property type="protein sequence ID" value="AZA87138.1"/>
    <property type="molecule type" value="Genomic_DNA"/>
</dbReference>
<evidence type="ECO:0000313" key="2">
    <source>
        <dbReference type="EMBL" id="AZA95567.1"/>
    </source>
</evidence>
<dbReference type="Proteomes" id="UP000281741">
    <property type="component" value="Chromosome"/>
</dbReference>
<name>A0AAD1DLY8_9FLAO</name>
<keyword evidence="4" id="KW-1185">Reference proteome</keyword>
<gene>
    <name evidence="1" type="ORF">EG349_10240</name>
    <name evidence="2" type="ORF">EG353_08315</name>
</gene>
<protein>
    <submittedName>
        <fullName evidence="1">Uncharacterized protein</fullName>
    </submittedName>
</protein>
<evidence type="ECO:0000313" key="1">
    <source>
        <dbReference type="EMBL" id="AZA87138.1"/>
    </source>
</evidence>
<dbReference type="AlphaFoldDB" id="A0AAD1DLY8"/>
<dbReference type="Proteomes" id="UP000274073">
    <property type="component" value="Chromosome"/>
</dbReference>
<evidence type="ECO:0000313" key="4">
    <source>
        <dbReference type="Proteomes" id="UP000281741"/>
    </source>
</evidence>
<dbReference type="RefSeq" id="WP_123854446.1">
    <property type="nucleotide sequence ID" value="NZ_CP033912.1"/>
</dbReference>
<proteinExistence type="predicted"/>
<dbReference type="EMBL" id="CP033912">
    <property type="protein sequence ID" value="AZA95567.1"/>
    <property type="molecule type" value="Genomic_DNA"/>
</dbReference>
<organism evidence="1 3">
    <name type="scientific">Chryseobacterium shandongense</name>
    <dbReference type="NCBI Taxonomy" id="1493872"/>
    <lineage>
        <taxon>Bacteria</taxon>
        <taxon>Pseudomonadati</taxon>
        <taxon>Bacteroidota</taxon>
        <taxon>Flavobacteriia</taxon>
        <taxon>Flavobacteriales</taxon>
        <taxon>Weeksellaceae</taxon>
        <taxon>Chryseobacterium group</taxon>
        <taxon>Chryseobacterium</taxon>
    </lineage>
</organism>
<accession>A0AAD1DLY8</accession>
<sequence length="90" mass="10455">MQEFKLFGATVKHKPNTKVEMLQLNGFMYSKSEVLEALKARGYQIKIWKYLDDDQNAVECAVKNGELPSEENMWHKVGNKVLEIRTKPKL</sequence>
<reference evidence="3 4" key="1">
    <citation type="submission" date="2018-11" db="EMBL/GenBank/DDBJ databases">
        <title>Proposal to divide the Flavobacteriaceae and reorganize its genera based on Amino Acid Identity values calculated from whole genome sequences.</title>
        <authorList>
            <person name="Nicholson A.C."/>
            <person name="Gulvik C.A."/>
            <person name="Whitney A.M."/>
            <person name="Humrighouse B.W."/>
            <person name="Bell M."/>
            <person name="Holmes B."/>
            <person name="Steigerwalt A.G."/>
            <person name="Villarma A."/>
            <person name="Sheth M."/>
            <person name="Batra D."/>
            <person name="Pryor J."/>
            <person name="Bernardet J.-F."/>
            <person name="Hugo C."/>
            <person name="Kampfer P."/>
            <person name="Newman J."/>
            <person name="McQuiston J.R."/>
        </authorList>
    </citation>
    <scope>NUCLEOTIDE SEQUENCE [LARGE SCALE GENOMIC DNA]</scope>
    <source>
        <strain evidence="1 3">G0207</strain>
        <strain evidence="2 4">H5143</strain>
    </source>
</reference>
<evidence type="ECO:0000313" key="3">
    <source>
        <dbReference type="Proteomes" id="UP000274073"/>
    </source>
</evidence>